<comment type="caution">
    <text evidence="1">The sequence shown here is derived from an EMBL/GenBank/DDBJ whole genome shotgun (WGS) entry which is preliminary data.</text>
</comment>
<dbReference type="AlphaFoldDB" id="A0A6L5XKD0"/>
<evidence type="ECO:0000313" key="2">
    <source>
        <dbReference type="Proteomes" id="UP000477488"/>
    </source>
</evidence>
<dbReference type="Pfam" id="PF05930">
    <property type="entry name" value="Phage_AlpA"/>
    <property type="match status" value="1"/>
</dbReference>
<proteinExistence type="predicted"/>
<gene>
    <name evidence="1" type="ORF">FYJ44_05780</name>
</gene>
<dbReference type="EMBL" id="VUMH01000004">
    <property type="protein sequence ID" value="MSS27568.1"/>
    <property type="molecule type" value="Genomic_DNA"/>
</dbReference>
<accession>A0A6L5XKD0</accession>
<dbReference type="RefSeq" id="WP_154510173.1">
    <property type="nucleotide sequence ID" value="NZ_JAXELC010000043.1"/>
</dbReference>
<organism evidence="1 2">
    <name type="scientific">Desulfovibrio porci</name>
    <dbReference type="NCBI Taxonomy" id="2605782"/>
    <lineage>
        <taxon>Bacteria</taxon>
        <taxon>Pseudomonadati</taxon>
        <taxon>Thermodesulfobacteriota</taxon>
        <taxon>Desulfovibrionia</taxon>
        <taxon>Desulfovibrionales</taxon>
        <taxon>Desulfovibrionaceae</taxon>
        <taxon>Desulfovibrio</taxon>
    </lineage>
</organism>
<name>A0A6L5XKD0_9BACT</name>
<sequence>MATLPAMRTTGFVRLPQVLQLIPISKSAWWDGCKSGRFSKLVKLGPRTTAWRAEDIVGLKMLFIFSLD</sequence>
<keyword evidence="2" id="KW-1185">Reference proteome</keyword>
<protein>
    <submittedName>
        <fullName evidence="1">AlpA family phage regulatory protein</fullName>
    </submittedName>
</protein>
<reference evidence="1 2" key="1">
    <citation type="submission" date="2019-09" db="EMBL/GenBank/DDBJ databases">
        <title>In-depth cultivation of the pig gut microbiome towards novel bacterial diversity and tailored functional studies.</title>
        <authorList>
            <person name="Wylensek D."/>
            <person name="Hitch T.C.A."/>
            <person name="Clavel T."/>
        </authorList>
    </citation>
    <scope>NUCLEOTIDE SEQUENCE [LARGE SCALE GENOMIC DNA]</scope>
    <source>
        <strain evidence="1 2">PG-178-WT-4</strain>
    </source>
</reference>
<dbReference type="InterPro" id="IPR010260">
    <property type="entry name" value="AlpA"/>
</dbReference>
<evidence type="ECO:0000313" key="1">
    <source>
        <dbReference type="EMBL" id="MSS27568.1"/>
    </source>
</evidence>
<dbReference type="Proteomes" id="UP000477488">
    <property type="component" value="Unassembled WGS sequence"/>
</dbReference>